<dbReference type="KEGG" id="maer:DAI18_18345"/>
<evidence type="ECO:0000313" key="2">
    <source>
        <dbReference type="Proteomes" id="UP000244173"/>
    </source>
</evidence>
<dbReference type="Proteomes" id="UP000244173">
    <property type="component" value="Chromosome"/>
</dbReference>
<proteinExistence type="predicted"/>
<dbReference type="AlphaFoldDB" id="A0A2S0PEL1"/>
<organism evidence="1 2">
    <name type="scientific">Microvirgula aerodenitrificans</name>
    <dbReference type="NCBI Taxonomy" id="57480"/>
    <lineage>
        <taxon>Bacteria</taxon>
        <taxon>Pseudomonadati</taxon>
        <taxon>Pseudomonadota</taxon>
        <taxon>Betaproteobacteria</taxon>
        <taxon>Neisseriales</taxon>
        <taxon>Aquaspirillaceae</taxon>
        <taxon>Microvirgula</taxon>
    </lineage>
</organism>
<protein>
    <submittedName>
        <fullName evidence="1">Uncharacterized protein</fullName>
    </submittedName>
</protein>
<evidence type="ECO:0000313" key="1">
    <source>
        <dbReference type="EMBL" id="AVY95785.1"/>
    </source>
</evidence>
<reference evidence="1 2" key="1">
    <citation type="submission" date="2018-04" db="EMBL/GenBank/DDBJ databases">
        <title>Denitrifier Microvirgula.</title>
        <authorList>
            <person name="Anderson E."/>
            <person name="Jang J."/>
            <person name="Ishii S."/>
        </authorList>
    </citation>
    <scope>NUCLEOTIDE SEQUENCE [LARGE SCALE GENOMIC DNA]</scope>
    <source>
        <strain evidence="1 2">BE2.4</strain>
    </source>
</reference>
<dbReference type="RefSeq" id="WP_107890175.1">
    <property type="nucleotide sequence ID" value="NZ_CP028519.1"/>
</dbReference>
<sequence length="62" mass="6756">MTDHTYAGYTAEQIRAAAESGLWSQFINVARPETVLALLDRIAVLEADMPAARDQQKNPAAP</sequence>
<name>A0A2S0PEL1_9NEIS</name>
<dbReference type="EMBL" id="CP028519">
    <property type="protein sequence ID" value="AVY95785.1"/>
    <property type="molecule type" value="Genomic_DNA"/>
</dbReference>
<gene>
    <name evidence="1" type="ORF">DAI18_18345</name>
</gene>
<accession>A0A2S0PEL1</accession>
<keyword evidence="2" id="KW-1185">Reference proteome</keyword>